<evidence type="ECO:0000256" key="2">
    <source>
        <dbReference type="ARBA" id="ARBA00007441"/>
    </source>
</evidence>
<keyword evidence="3" id="KW-0032">Aminotransferase</keyword>
<dbReference type="GO" id="GO:0008483">
    <property type="term" value="F:transaminase activity"/>
    <property type="evidence" value="ECO:0007669"/>
    <property type="project" value="UniProtKB-KW"/>
</dbReference>
<evidence type="ECO:0000256" key="6">
    <source>
        <dbReference type="SAM" id="MobiDB-lite"/>
    </source>
</evidence>
<dbReference type="InterPro" id="IPR015421">
    <property type="entry name" value="PyrdxlP-dep_Trfase_major"/>
</dbReference>
<accession>A0AAD5TNG0</accession>
<dbReference type="InterPro" id="IPR004839">
    <property type="entry name" value="Aminotransferase_I/II_large"/>
</dbReference>
<evidence type="ECO:0000256" key="1">
    <source>
        <dbReference type="ARBA" id="ARBA00001933"/>
    </source>
</evidence>
<dbReference type="AlphaFoldDB" id="A0AAD5TNG0"/>
<evidence type="ECO:0000259" key="7">
    <source>
        <dbReference type="Pfam" id="PF00155"/>
    </source>
</evidence>
<comment type="caution">
    <text evidence="8">The sequence shown here is derived from an EMBL/GenBank/DDBJ whole genome shotgun (WGS) entry which is preliminary data.</text>
</comment>
<feature type="domain" description="Aminotransferase class I/classII large" evidence="7">
    <location>
        <begin position="121"/>
        <end position="493"/>
    </location>
</feature>
<dbReference type="SUPFAM" id="SSF53383">
    <property type="entry name" value="PLP-dependent transferases"/>
    <property type="match status" value="1"/>
</dbReference>
<dbReference type="InterPro" id="IPR050596">
    <property type="entry name" value="AspAT/PAT-like"/>
</dbReference>
<evidence type="ECO:0000256" key="4">
    <source>
        <dbReference type="ARBA" id="ARBA00022679"/>
    </source>
</evidence>
<comment type="cofactor">
    <cofactor evidence="1">
        <name>pyridoxal 5'-phosphate</name>
        <dbReference type="ChEBI" id="CHEBI:597326"/>
    </cofactor>
</comment>
<dbReference type="GO" id="GO:0030170">
    <property type="term" value="F:pyridoxal phosphate binding"/>
    <property type="evidence" value="ECO:0007669"/>
    <property type="project" value="InterPro"/>
</dbReference>
<evidence type="ECO:0000313" key="8">
    <source>
        <dbReference type="EMBL" id="KAJ3182039.1"/>
    </source>
</evidence>
<dbReference type="Pfam" id="PF00155">
    <property type="entry name" value="Aminotran_1_2"/>
    <property type="match status" value="1"/>
</dbReference>
<dbReference type="Proteomes" id="UP001212152">
    <property type="component" value="Unassembled WGS sequence"/>
</dbReference>
<name>A0AAD5TNG0_9FUNG</name>
<proteinExistence type="inferred from homology"/>
<organism evidence="8 9">
    <name type="scientific">Geranomyces variabilis</name>
    <dbReference type="NCBI Taxonomy" id="109894"/>
    <lineage>
        <taxon>Eukaryota</taxon>
        <taxon>Fungi</taxon>
        <taxon>Fungi incertae sedis</taxon>
        <taxon>Chytridiomycota</taxon>
        <taxon>Chytridiomycota incertae sedis</taxon>
        <taxon>Chytridiomycetes</taxon>
        <taxon>Spizellomycetales</taxon>
        <taxon>Powellomycetaceae</taxon>
        <taxon>Geranomyces</taxon>
    </lineage>
</organism>
<keyword evidence="9" id="KW-1185">Reference proteome</keyword>
<reference evidence="8" key="1">
    <citation type="submission" date="2020-05" db="EMBL/GenBank/DDBJ databases">
        <title>Phylogenomic resolution of chytrid fungi.</title>
        <authorList>
            <person name="Stajich J.E."/>
            <person name="Amses K."/>
            <person name="Simmons R."/>
            <person name="Seto K."/>
            <person name="Myers J."/>
            <person name="Bonds A."/>
            <person name="Quandt C.A."/>
            <person name="Barry K."/>
            <person name="Liu P."/>
            <person name="Grigoriev I."/>
            <person name="Longcore J.E."/>
            <person name="James T.Y."/>
        </authorList>
    </citation>
    <scope>NUCLEOTIDE SEQUENCE</scope>
    <source>
        <strain evidence="8">JEL0379</strain>
    </source>
</reference>
<evidence type="ECO:0000313" key="9">
    <source>
        <dbReference type="Proteomes" id="UP001212152"/>
    </source>
</evidence>
<dbReference type="InterPro" id="IPR015424">
    <property type="entry name" value="PyrdxlP-dep_Trfase"/>
</dbReference>
<dbReference type="PANTHER" id="PTHR46383">
    <property type="entry name" value="ASPARTATE AMINOTRANSFERASE"/>
    <property type="match status" value="1"/>
</dbReference>
<feature type="region of interest" description="Disordered" evidence="6">
    <location>
        <begin position="62"/>
        <end position="93"/>
    </location>
</feature>
<evidence type="ECO:0000256" key="3">
    <source>
        <dbReference type="ARBA" id="ARBA00022576"/>
    </source>
</evidence>
<evidence type="ECO:0000256" key="5">
    <source>
        <dbReference type="ARBA" id="ARBA00022898"/>
    </source>
</evidence>
<protein>
    <recommendedName>
        <fullName evidence="7">Aminotransferase class I/classII large domain-containing protein</fullName>
    </recommendedName>
</protein>
<keyword evidence="5" id="KW-0663">Pyridoxal phosphate</keyword>
<sequence>MDAFMFSSSHRIPIGASAFAPKQLSPTLRLALRQRTVASRHRSLFAAKSPFHIMTANKQLHRHESTSSAHKHLRSHAGNLHGRNPIPTTRAIDHPSSTGVIYVMDRATAMGWTYENDQWGNFGQGAPEVGHIDGAMDKPLTIQMEEKEFEYGPAVGLLELREKVAELYNVRYREGKESKYSAKNVCVVPGGRAGLARIASVLGDSNVGFFLPDYTAYEQLLTIFKRFVPIPTPLSEDADFRITPDFLRQEIVQRGLGVIVCSNPANPTGRVIRGEELKEFIDIAKENHATLVLDEFYSHYIYDLPQDQQGRGNSSAEFIDDVNKDPVIILDGLTKGFRLPGWRVAWIVAPEDVISSMQAAGSFLDGGASHPLQRAAIPLLEPERVRKDAAALQRHFCEKRDYVVAELRKMGLGVRTPDATFYAWLTLEKLPEPLNNGLHFFEECLKEKVILVPGIFFDINPGKRRELFHSPFKHFVRLSFGPPMDQLQRGLEGIARVLKKHGVHK</sequence>
<gene>
    <name evidence="8" type="ORF">HDU87_000379</name>
</gene>
<keyword evidence="4" id="KW-0808">Transferase</keyword>
<dbReference type="PANTHER" id="PTHR46383:SF1">
    <property type="entry name" value="ASPARTATE AMINOTRANSFERASE"/>
    <property type="match status" value="1"/>
</dbReference>
<dbReference type="CDD" id="cd00609">
    <property type="entry name" value="AAT_like"/>
    <property type="match status" value="1"/>
</dbReference>
<dbReference type="Gene3D" id="3.40.640.10">
    <property type="entry name" value="Type I PLP-dependent aspartate aminotransferase-like (Major domain)"/>
    <property type="match status" value="1"/>
</dbReference>
<comment type="similarity">
    <text evidence="2">Belongs to the class-I pyridoxal-phosphate-dependent aminotransferase family.</text>
</comment>
<dbReference type="EMBL" id="JADGJQ010000010">
    <property type="protein sequence ID" value="KAJ3182039.1"/>
    <property type="molecule type" value="Genomic_DNA"/>
</dbReference>
<dbReference type="GO" id="GO:0006520">
    <property type="term" value="P:amino acid metabolic process"/>
    <property type="evidence" value="ECO:0007669"/>
    <property type="project" value="InterPro"/>
</dbReference>